<reference evidence="1" key="1">
    <citation type="submission" date="2021-06" db="EMBL/GenBank/DDBJ databases">
        <authorList>
            <person name="Hodson N. C."/>
            <person name="Mongue J. A."/>
            <person name="Jaron S. K."/>
        </authorList>
    </citation>
    <scope>NUCLEOTIDE SEQUENCE</scope>
</reference>
<gene>
    <name evidence="1" type="ORF">AFUS01_LOCUS18480</name>
</gene>
<feature type="non-terminal residue" evidence="1">
    <location>
        <position position="1"/>
    </location>
</feature>
<dbReference type="EMBL" id="CAJVCH010184164">
    <property type="protein sequence ID" value="CAG7729788.1"/>
    <property type="molecule type" value="Genomic_DNA"/>
</dbReference>
<name>A0A8J2JYH4_9HEXA</name>
<dbReference type="AlphaFoldDB" id="A0A8J2JYH4"/>
<sequence>ETSAAHINTLGHPSNLVKFNWASDEEDSFSNQCSLVVFRRR</sequence>
<protein>
    <submittedName>
        <fullName evidence="1">Uncharacterized protein</fullName>
    </submittedName>
</protein>
<evidence type="ECO:0000313" key="1">
    <source>
        <dbReference type="EMBL" id="CAG7729788.1"/>
    </source>
</evidence>
<proteinExistence type="predicted"/>
<keyword evidence="2" id="KW-1185">Reference proteome</keyword>
<organism evidence="1 2">
    <name type="scientific">Allacma fusca</name>
    <dbReference type="NCBI Taxonomy" id="39272"/>
    <lineage>
        <taxon>Eukaryota</taxon>
        <taxon>Metazoa</taxon>
        <taxon>Ecdysozoa</taxon>
        <taxon>Arthropoda</taxon>
        <taxon>Hexapoda</taxon>
        <taxon>Collembola</taxon>
        <taxon>Symphypleona</taxon>
        <taxon>Sminthuridae</taxon>
        <taxon>Allacma</taxon>
    </lineage>
</organism>
<comment type="caution">
    <text evidence="1">The sequence shown here is derived from an EMBL/GenBank/DDBJ whole genome shotgun (WGS) entry which is preliminary data.</text>
</comment>
<dbReference type="Proteomes" id="UP000708208">
    <property type="component" value="Unassembled WGS sequence"/>
</dbReference>
<evidence type="ECO:0000313" key="2">
    <source>
        <dbReference type="Proteomes" id="UP000708208"/>
    </source>
</evidence>
<accession>A0A8J2JYH4</accession>